<dbReference type="Gene3D" id="1.25.40.1040">
    <property type="match status" value="1"/>
</dbReference>
<dbReference type="SUPFAM" id="SSF48452">
    <property type="entry name" value="TPR-like"/>
    <property type="match status" value="2"/>
</dbReference>
<feature type="compositionally biased region" description="Low complexity" evidence="4">
    <location>
        <begin position="392"/>
        <end position="408"/>
    </location>
</feature>
<dbReference type="SMART" id="SM00386">
    <property type="entry name" value="HAT"/>
    <property type="match status" value="8"/>
</dbReference>
<gene>
    <name evidence="6" type="ORF">OEZ85_013378</name>
</gene>
<feature type="compositionally biased region" description="Pro residues" evidence="4">
    <location>
        <begin position="409"/>
        <end position="418"/>
    </location>
</feature>
<keyword evidence="7" id="KW-1185">Reference proteome</keyword>
<dbReference type="EMBL" id="CP126214">
    <property type="protein sequence ID" value="WIA16724.1"/>
    <property type="molecule type" value="Genomic_DNA"/>
</dbReference>
<dbReference type="PANTHER" id="PTHR19980">
    <property type="entry name" value="RNA CLEAVAGE STIMULATION FACTOR"/>
    <property type="match status" value="1"/>
</dbReference>
<comment type="subcellular location">
    <subcellularLocation>
        <location evidence="1">Nucleus</location>
    </subcellularLocation>
</comment>
<evidence type="ECO:0000313" key="6">
    <source>
        <dbReference type="EMBL" id="WIA16724.1"/>
    </source>
</evidence>
<protein>
    <recommendedName>
        <fullName evidence="5">Suppressor of forked domain-containing protein</fullName>
    </recommendedName>
</protein>
<dbReference type="Proteomes" id="UP001244341">
    <property type="component" value="Chromosome 7b"/>
</dbReference>
<evidence type="ECO:0000313" key="7">
    <source>
        <dbReference type="Proteomes" id="UP001244341"/>
    </source>
</evidence>
<accession>A0ABY8U5Q7</accession>
<dbReference type="InterPro" id="IPR011990">
    <property type="entry name" value="TPR-like_helical_dom_sf"/>
</dbReference>
<dbReference type="InterPro" id="IPR008847">
    <property type="entry name" value="Suf"/>
</dbReference>
<keyword evidence="3" id="KW-0539">Nucleus</keyword>
<evidence type="ECO:0000256" key="2">
    <source>
        <dbReference type="ARBA" id="ARBA00022737"/>
    </source>
</evidence>
<dbReference type="InterPro" id="IPR045243">
    <property type="entry name" value="Rna14-like"/>
</dbReference>
<keyword evidence="2" id="KW-0677">Repeat</keyword>
<dbReference type="Pfam" id="PF05843">
    <property type="entry name" value="Suf"/>
    <property type="match status" value="1"/>
</dbReference>
<sequence>MADERRRGRSPAELLERAQQLRLKIQEQDVYDLQAFKQLLDDVRGAAMSDEIRLVYEELVAAFPTAVGIWTRYVEAEMAAGNAEGVKAVFGRCLMQCPSVDLWFMYLKFIKKSNEPRGAEGILETRQAYDFTLDTIGQDIHSGPLWQEYIGFLSGPKPGSAAYGALWSSGMVGGQEESSKVAALRRTYQRAIVVPTHSLELIWKNYEAFEQQTAAAAAAGGGGSGLAAKQFSQRVIGEQRPRFQAARMAYRERKRKMEGIDPAALPVPPGKGGPSQQEQARLWKAFLEYERSNPQRLEAGALAQRVELGYMQALMCLMHFPEVWYDYARWHADAGSGVAQATACLVRAVAALPNCLLLHFALADLQEAQGHTDAAREVYESLVKQLEPPPGAAQQQQQQQQQQPNGDPAAPPQPPEPAGGPIAALPPDQHALAWIQYMRFCRRESLLASRKMFIRAKKAPRCPWQVYVASALMEWRHVRERDVARKIFEKGLEVAEYATTPEYILAYADFLCDVGDVDNARALFERVLTEDANRKSVLLWERYLAFEFEMGDLQSALRLEKRAREALGELSGAPGAGAARNIQLLLLRYQFLDSYACPPGQQQYLLHLMGKGPAPPGFERQRRGGAAGSDGGDGAGRDGRDDRDAGRGGDGWSPAVPGERDMRGGTGPPSALPPLLDRFLSMLPAPEYLDGPVPDLNLVVDTLLGMPDDEHGGAVGGGVKRELEGDEHDIGGGPGRDIFRMRAKQRARLAAGDA</sequence>
<feature type="region of interest" description="Disordered" evidence="4">
    <location>
        <begin position="387"/>
        <end position="423"/>
    </location>
</feature>
<feature type="region of interest" description="Disordered" evidence="4">
    <location>
        <begin position="708"/>
        <end position="737"/>
    </location>
</feature>
<dbReference type="PANTHER" id="PTHR19980:SF0">
    <property type="entry name" value="CLEAVAGE STIMULATION FACTOR SUBUNIT 3"/>
    <property type="match status" value="1"/>
</dbReference>
<feature type="domain" description="Suppressor of forked" evidence="5">
    <location>
        <begin position="17"/>
        <end position="597"/>
    </location>
</feature>
<feature type="compositionally biased region" description="Gly residues" evidence="4">
    <location>
        <begin position="625"/>
        <end position="634"/>
    </location>
</feature>
<evidence type="ECO:0000256" key="1">
    <source>
        <dbReference type="ARBA" id="ARBA00004123"/>
    </source>
</evidence>
<feature type="region of interest" description="Disordered" evidence="4">
    <location>
        <begin position="615"/>
        <end position="671"/>
    </location>
</feature>
<name>A0ABY8U5Q7_TETOB</name>
<reference evidence="6 7" key="1">
    <citation type="submission" date="2023-05" db="EMBL/GenBank/DDBJ databases">
        <title>A 100% complete, gapless, phased diploid assembly of the Scenedesmus obliquus UTEX 3031 genome.</title>
        <authorList>
            <person name="Biondi T.C."/>
            <person name="Hanschen E.R."/>
            <person name="Kwon T."/>
            <person name="Eng W."/>
            <person name="Kruse C.P.S."/>
            <person name="Koehler S.I."/>
            <person name="Kunde Y."/>
            <person name="Gleasner C.D."/>
            <person name="You Mak K.T."/>
            <person name="Polle J."/>
            <person name="Hovde B.T."/>
            <person name="Starkenburg S.R."/>
        </authorList>
    </citation>
    <scope>NUCLEOTIDE SEQUENCE [LARGE SCALE GENOMIC DNA]</scope>
    <source>
        <strain evidence="6 7">DOE0152z</strain>
    </source>
</reference>
<organism evidence="6 7">
    <name type="scientific">Tetradesmus obliquus</name>
    <name type="common">Green alga</name>
    <name type="synonym">Acutodesmus obliquus</name>
    <dbReference type="NCBI Taxonomy" id="3088"/>
    <lineage>
        <taxon>Eukaryota</taxon>
        <taxon>Viridiplantae</taxon>
        <taxon>Chlorophyta</taxon>
        <taxon>core chlorophytes</taxon>
        <taxon>Chlorophyceae</taxon>
        <taxon>CS clade</taxon>
        <taxon>Sphaeropleales</taxon>
        <taxon>Scenedesmaceae</taxon>
        <taxon>Tetradesmus</taxon>
    </lineage>
</organism>
<feature type="compositionally biased region" description="Basic and acidic residues" evidence="4">
    <location>
        <begin position="635"/>
        <end position="647"/>
    </location>
</feature>
<evidence type="ECO:0000256" key="3">
    <source>
        <dbReference type="ARBA" id="ARBA00023242"/>
    </source>
</evidence>
<proteinExistence type="predicted"/>
<evidence type="ECO:0000256" key="4">
    <source>
        <dbReference type="SAM" id="MobiDB-lite"/>
    </source>
</evidence>
<evidence type="ECO:0000259" key="5">
    <source>
        <dbReference type="Pfam" id="PF05843"/>
    </source>
</evidence>
<dbReference type="InterPro" id="IPR003107">
    <property type="entry name" value="HAT"/>
</dbReference>